<dbReference type="InterPro" id="IPR013658">
    <property type="entry name" value="SGL"/>
</dbReference>
<feature type="active site" description="Proton donor/acceptor" evidence="2">
    <location>
        <position position="206"/>
    </location>
</feature>
<keyword evidence="6" id="KW-1185">Reference proteome</keyword>
<keyword evidence="3" id="KW-0479">Metal-binding</keyword>
<dbReference type="PANTHER" id="PTHR10907:SF47">
    <property type="entry name" value="REGUCALCIN"/>
    <property type="match status" value="1"/>
</dbReference>
<feature type="binding site" evidence="3">
    <location>
        <position position="206"/>
    </location>
    <ligand>
        <name>a divalent metal cation</name>
        <dbReference type="ChEBI" id="CHEBI:60240"/>
    </ligand>
</feature>
<dbReference type="GO" id="GO:0004341">
    <property type="term" value="F:gluconolactonase activity"/>
    <property type="evidence" value="ECO:0007669"/>
    <property type="project" value="TreeGrafter"/>
</dbReference>
<protein>
    <submittedName>
        <fullName evidence="5">Sugar lactone lactonase YvrE</fullName>
    </submittedName>
</protein>
<comment type="similarity">
    <text evidence="1">Belongs to the SMP-30/CGR1 family.</text>
</comment>
<evidence type="ECO:0000259" key="4">
    <source>
        <dbReference type="Pfam" id="PF08450"/>
    </source>
</evidence>
<dbReference type="InterPro" id="IPR011042">
    <property type="entry name" value="6-blade_b-propeller_TolB-like"/>
</dbReference>
<evidence type="ECO:0000256" key="3">
    <source>
        <dbReference type="PIRSR" id="PIRSR605511-2"/>
    </source>
</evidence>
<reference evidence="5 6" key="1">
    <citation type="submission" date="2018-05" db="EMBL/GenBank/DDBJ databases">
        <title>Genomic Encyclopedia of Type Strains, Phase IV (KMG-IV): sequencing the most valuable type-strain genomes for metagenomic binning, comparative biology and taxonomic classification.</title>
        <authorList>
            <person name="Goeker M."/>
        </authorList>
    </citation>
    <scope>NUCLEOTIDE SEQUENCE [LARGE SCALE GENOMIC DNA]</scope>
    <source>
        <strain evidence="5 6">DSM 3183</strain>
    </source>
</reference>
<dbReference type="Proteomes" id="UP000248014">
    <property type="component" value="Unassembled WGS sequence"/>
</dbReference>
<dbReference type="PRINTS" id="PR01790">
    <property type="entry name" value="SMP30FAMILY"/>
</dbReference>
<dbReference type="AlphaFoldDB" id="A0A2V3VC61"/>
<accession>A0A2V3VC61</accession>
<dbReference type="PANTHER" id="PTHR10907">
    <property type="entry name" value="REGUCALCIN"/>
    <property type="match status" value="1"/>
</dbReference>
<feature type="domain" description="SMP-30/Gluconolactonase/LRE-like region" evidence="4">
    <location>
        <begin position="24"/>
        <end position="264"/>
    </location>
</feature>
<evidence type="ECO:0000313" key="5">
    <source>
        <dbReference type="EMBL" id="PXW78348.1"/>
    </source>
</evidence>
<organism evidence="5 6">
    <name type="scientific">Blastomonas natatoria</name>
    <dbReference type="NCBI Taxonomy" id="34015"/>
    <lineage>
        <taxon>Bacteria</taxon>
        <taxon>Pseudomonadati</taxon>
        <taxon>Pseudomonadota</taxon>
        <taxon>Alphaproteobacteria</taxon>
        <taxon>Sphingomonadales</taxon>
        <taxon>Sphingomonadaceae</taxon>
        <taxon>Blastomonas</taxon>
    </lineage>
</organism>
<dbReference type="Pfam" id="PF08450">
    <property type="entry name" value="SGL"/>
    <property type="match status" value="1"/>
</dbReference>
<dbReference type="EMBL" id="QJJM01000002">
    <property type="protein sequence ID" value="PXW78348.1"/>
    <property type="molecule type" value="Genomic_DNA"/>
</dbReference>
<proteinExistence type="inferred from homology"/>
<feature type="binding site" evidence="3">
    <location>
        <position position="110"/>
    </location>
    <ligand>
        <name>substrate</name>
    </ligand>
</feature>
<keyword evidence="3" id="KW-0862">Zinc</keyword>
<comment type="caution">
    <text evidence="5">The sequence shown here is derived from an EMBL/GenBank/DDBJ whole genome shotgun (WGS) entry which is preliminary data.</text>
</comment>
<dbReference type="GO" id="GO:0019853">
    <property type="term" value="P:L-ascorbic acid biosynthetic process"/>
    <property type="evidence" value="ECO:0007669"/>
    <property type="project" value="TreeGrafter"/>
</dbReference>
<dbReference type="InterPro" id="IPR005511">
    <property type="entry name" value="SMP-30"/>
</dbReference>
<dbReference type="SUPFAM" id="SSF63829">
    <property type="entry name" value="Calcium-dependent phosphotriesterase"/>
    <property type="match status" value="1"/>
</dbReference>
<name>A0A2V3VC61_9SPHN</name>
<dbReference type="GO" id="GO:0005509">
    <property type="term" value="F:calcium ion binding"/>
    <property type="evidence" value="ECO:0007669"/>
    <property type="project" value="TreeGrafter"/>
</dbReference>
<feature type="binding site" evidence="3">
    <location>
        <position position="26"/>
    </location>
    <ligand>
        <name>a divalent metal cation</name>
        <dbReference type="ChEBI" id="CHEBI:60240"/>
    </ligand>
</feature>
<evidence type="ECO:0000256" key="2">
    <source>
        <dbReference type="PIRSR" id="PIRSR605511-1"/>
    </source>
</evidence>
<evidence type="ECO:0000313" key="6">
    <source>
        <dbReference type="Proteomes" id="UP000248014"/>
    </source>
</evidence>
<comment type="cofactor">
    <cofactor evidence="3">
        <name>Zn(2+)</name>
        <dbReference type="ChEBI" id="CHEBI:29105"/>
    </cofactor>
    <text evidence="3">Binds 1 divalent metal cation per subunit.</text>
</comment>
<gene>
    <name evidence="5" type="ORF">C7451_10218</name>
</gene>
<dbReference type="Gene3D" id="2.120.10.30">
    <property type="entry name" value="TolB, C-terminal domain"/>
    <property type="match status" value="1"/>
</dbReference>
<sequence length="309" mass="32668">MGRQWRGADVDIDIGFLGDFRCRLGESPIWDPELARLWWVDAVDQAIHSADEAGNGPVTWRYDSMFGSIGLCDGGLIAGLADRFALIDTQTGAAETVLTVPSQGGAVRLNDGKVDREGRSYVCGHTRMQETATGTLFQLTADAALREVAQGMRISNAICFSPDGSRLYCADSLDGFIRCHDYDPATATIGAQTGRIDLAGIGQAPDGATVDADGNLWIALVLDQALACVSPDGTLLRRIDMPMPFPSCPAFGGEGMETLYVTSIGNSGHNLVTDHPDGGRIAVVRGLGVRGIAESRLTFQPATGAAHGI</sequence>
<feature type="binding site" evidence="3">
    <location>
        <position position="156"/>
    </location>
    <ligand>
        <name>a divalent metal cation</name>
        <dbReference type="ChEBI" id="CHEBI:60240"/>
    </ligand>
</feature>
<feature type="binding site" evidence="3">
    <location>
        <position position="108"/>
    </location>
    <ligand>
        <name>substrate</name>
    </ligand>
</feature>
<evidence type="ECO:0000256" key="1">
    <source>
        <dbReference type="ARBA" id="ARBA00008853"/>
    </source>
</evidence>